<dbReference type="Proteomes" id="UP000077667">
    <property type="component" value="Chromosome"/>
</dbReference>
<dbReference type="RefSeq" id="WP_067756871.1">
    <property type="nucleotide sequence ID" value="NZ_CP015772.1"/>
</dbReference>
<evidence type="ECO:0000256" key="3">
    <source>
        <dbReference type="SAM" id="Phobius"/>
    </source>
</evidence>
<feature type="transmembrane region" description="Helical" evidence="3">
    <location>
        <begin position="245"/>
        <end position="262"/>
    </location>
</feature>
<proteinExistence type="predicted"/>
<evidence type="ECO:0000256" key="2">
    <source>
        <dbReference type="SAM" id="MobiDB-lite"/>
    </source>
</evidence>
<gene>
    <name evidence="4" type="ORF">A8C56_13290</name>
</gene>
<protein>
    <recommendedName>
        <fullName evidence="6">Ribosomal protein L7/L12 C-terminal domain-containing protein</fullName>
    </recommendedName>
</protein>
<reference evidence="4 5" key="1">
    <citation type="submission" date="2016-05" db="EMBL/GenBank/DDBJ databases">
        <title>Niabella ginsenosidivorans BS26 whole genome sequencing.</title>
        <authorList>
            <person name="Im W.T."/>
            <person name="Siddiqi M.Z."/>
        </authorList>
    </citation>
    <scope>NUCLEOTIDE SEQUENCE [LARGE SCALE GENOMIC DNA]</scope>
    <source>
        <strain evidence="4 5">BS26</strain>
    </source>
</reference>
<accession>A0A1A9I5I8</accession>
<keyword evidence="1" id="KW-0175">Coiled coil</keyword>
<dbReference type="KEGG" id="nia:A8C56_13290"/>
<feature type="coiled-coil region" evidence="1">
    <location>
        <begin position="173"/>
        <end position="200"/>
    </location>
</feature>
<organism evidence="4 5">
    <name type="scientific">Niabella ginsenosidivorans</name>
    <dbReference type="NCBI Taxonomy" id="1176587"/>
    <lineage>
        <taxon>Bacteria</taxon>
        <taxon>Pseudomonadati</taxon>
        <taxon>Bacteroidota</taxon>
        <taxon>Chitinophagia</taxon>
        <taxon>Chitinophagales</taxon>
        <taxon>Chitinophagaceae</taxon>
        <taxon>Niabella</taxon>
    </lineage>
</organism>
<evidence type="ECO:0008006" key="6">
    <source>
        <dbReference type="Google" id="ProtNLM"/>
    </source>
</evidence>
<dbReference type="EMBL" id="CP015772">
    <property type="protein sequence ID" value="ANH81824.1"/>
    <property type="molecule type" value="Genomic_DNA"/>
</dbReference>
<evidence type="ECO:0000256" key="1">
    <source>
        <dbReference type="SAM" id="Coils"/>
    </source>
</evidence>
<keyword evidence="5" id="KW-1185">Reference proteome</keyword>
<dbReference type="Gene3D" id="3.30.1390.10">
    <property type="match status" value="1"/>
</dbReference>
<dbReference type="AlphaFoldDB" id="A0A1A9I5I8"/>
<dbReference type="InterPro" id="IPR014719">
    <property type="entry name" value="Ribosomal_bL12_C/ClpS-like"/>
</dbReference>
<keyword evidence="3" id="KW-0472">Membrane</keyword>
<evidence type="ECO:0000313" key="5">
    <source>
        <dbReference type="Proteomes" id="UP000077667"/>
    </source>
</evidence>
<dbReference type="STRING" id="1176587.A8C56_13290"/>
<feature type="region of interest" description="Disordered" evidence="2">
    <location>
        <begin position="213"/>
        <end position="239"/>
    </location>
</feature>
<evidence type="ECO:0000313" key="4">
    <source>
        <dbReference type="EMBL" id="ANH81824.1"/>
    </source>
</evidence>
<name>A0A1A9I5I8_9BACT</name>
<dbReference type="OrthoDB" id="1149028at2"/>
<keyword evidence="3" id="KW-0812">Transmembrane</keyword>
<sequence length="266" mass="29902">MKNVEDSHAATDTEKVDFKKVLTFLREGRKTDAVITVRNATGWDLKSAKDFVDKIADTTEPGKRLSILRSEKPAIDINPVMDLLRKGKKLEAVRLVQDKGGMNLKDAQFFVETLKENDIKDFARTVPFTEEITTLKTNNAYNAHYTGFDVIKRNQGTESPQWEKIQAGLNNQVTVKNMDLDDLKDRLNKLMNKKTDHSSANRIADHYTAKSYSSGTLTKKNNPESYKKTASGYDKGGGRNSSDAGLYWAIALIITAIVYYLIRKTG</sequence>
<keyword evidence="3" id="KW-1133">Transmembrane helix</keyword>